<evidence type="ECO:0000256" key="1">
    <source>
        <dbReference type="SAM" id="MobiDB-lite"/>
    </source>
</evidence>
<dbReference type="RefSeq" id="WP_211546277.1">
    <property type="nucleotide sequence ID" value="NZ_JAGTUF010000001.1"/>
</dbReference>
<feature type="region of interest" description="Disordered" evidence="1">
    <location>
        <begin position="30"/>
        <end position="65"/>
    </location>
</feature>
<comment type="caution">
    <text evidence="2">The sequence shown here is derived from an EMBL/GenBank/DDBJ whole genome shotgun (WGS) entry which is preliminary data.</text>
</comment>
<organism evidence="2 3">
    <name type="scientific">Magnetospirillum sulfuroxidans</name>
    <dbReference type="NCBI Taxonomy" id="611300"/>
    <lineage>
        <taxon>Bacteria</taxon>
        <taxon>Pseudomonadati</taxon>
        <taxon>Pseudomonadota</taxon>
        <taxon>Alphaproteobacteria</taxon>
        <taxon>Rhodospirillales</taxon>
        <taxon>Rhodospirillaceae</taxon>
        <taxon>Magnetospirillum</taxon>
    </lineage>
</organism>
<gene>
    <name evidence="2" type="ORF">KEC16_03735</name>
</gene>
<evidence type="ECO:0000313" key="3">
    <source>
        <dbReference type="Proteomes" id="UP000680714"/>
    </source>
</evidence>
<keyword evidence="3" id="KW-1185">Reference proteome</keyword>
<protein>
    <recommendedName>
        <fullName evidence="4">DNA primase/helicase</fullName>
    </recommendedName>
</protein>
<evidence type="ECO:0000313" key="2">
    <source>
        <dbReference type="EMBL" id="MBR9970822.1"/>
    </source>
</evidence>
<feature type="region of interest" description="Disordered" evidence="1">
    <location>
        <begin position="648"/>
        <end position="704"/>
    </location>
</feature>
<feature type="compositionally biased region" description="Acidic residues" evidence="1">
    <location>
        <begin position="30"/>
        <end position="49"/>
    </location>
</feature>
<evidence type="ECO:0008006" key="4">
    <source>
        <dbReference type="Google" id="ProtNLM"/>
    </source>
</evidence>
<proteinExistence type="predicted"/>
<name>A0ABS5I8T4_9PROT</name>
<dbReference type="Proteomes" id="UP000680714">
    <property type="component" value="Unassembled WGS sequence"/>
</dbReference>
<sequence>MTEPEDTAEDGILALRQVAWTEVADDWDVDALDDAAPELSGADDPDPEDPAGPSNDDQPPGESGYQVVRIPRSMRSRLVLPQGCPVTPLGVLDDKYFYLDRIGQLRRVSAEKHGQNTLKSLFGDTAYLLLNWPRAKQTDDGTWEATGWRPEECGSALMDSCMRKGVFDPDERVRGAGAWTGAAGELIIHFGKGLGVWPADGGPVQWFEPCEIGDWIYPTRPIMPLPAKADTAIGAGAEVLSYFRSWNWGRPDVDPQLLLGWLVAAFLGASLKWHPLYWSVGDRGSGKSTLLLMIYCLLGKFMLKIENASSAYIYQKVGRDSRAVGIDEAEPDEESSRQKQQLELARAAASGASIGRGGADGTPVEFTQRAPWLFCSINMPPLNGADLSRIAVGALGLLEEFTPPEGATVPPEENEAVMARVMAPLGRRLLRQIVDGWGRFPAVLKAYRQAMKEAGHGGRGADLFGTQLACAHLVLSDAMPTEQELRMWGERLKASELAELSNDLATNKACLLHLQSSLLDAKKGGQSYTVGYWVTKLVENLSNPAEAVDSAAKDVRDILRAHGLDVRPAPAPKGEKPPLHPPLYLWVANRHQGVARIFDGSAWKTRSGAAGPWTRQIATLPGALANVSFFVDGAQDKAVLVPIHYCQESPPDGGQDDASVAGGSPAPSPVAHTQAVEASHRSATDTAFADRAMTPDPFSLSEDF</sequence>
<accession>A0ABS5I8T4</accession>
<dbReference type="EMBL" id="JAGTUF010000001">
    <property type="protein sequence ID" value="MBR9970822.1"/>
    <property type="molecule type" value="Genomic_DNA"/>
</dbReference>
<reference evidence="2 3" key="1">
    <citation type="submission" date="2021-04" db="EMBL/GenBank/DDBJ databases">
        <title>Magnetospirillum sulfuroxidans sp. nov., a facultative chemolithoautotrophic sulfur-oxidizing alphaproteobacterium isolated from freshwater sediment and proposals for Paramagetospirillum gen. nov., and Magnetospirillaceae fam. nov.</title>
        <authorList>
            <person name="Koziaeva V."/>
            <person name="Geelhoed J.S."/>
            <person name="Sorokin D.Y."/>
            <person name="Grouzdev D.S."/>
        </authorList>
    </citation>
    <scope>NUCLEOTIDE SEQUENCE [LARGE SCALE GENOMIC DNA]</scope>
    <source>
        <strain evidence="2 3">J10</strain>
    </source>
</reference>